<sequence>MKSPIRVYFIRVRPETFLLLARLVSWAFWLCFPTESTYALVETSVVQVFLRLFVLNEPSTAETVTNILSGWVPGKQKHSVTQLNGLRYFVWTRVPSCAMAMM</sequence>
<dbReference type="Proteomes" id="UP000186922">
    <property type="component" value="Unassembled WGS sequence"/>
</dbReference>
<proteinExistence type="predicted"/>
<accession>A0A1D1UUG5</accession>
<organism evidence="1 2">
    <name type="scientific">Ramazzottius varieornatus</name>
    <name type="common">Water bear</name>
    <name type="synonym">Tardigrade</name>
    <dbReference type="NCBI Taxonomy" id="947166"/>
    <lineage>
        <taxon>Eukaryota</taxon>
        <taxon>Metazoa</taxon>
        <taxon>Ecdysozoa</taxon>
        <taxon>Tardigrada</taxon>
        <taxon>Eutardigrada</taxon>
        <taxon>Parachela</taxon>
        <taxon>Hypsibioidea</taxon>
        <taxon>Ramazzottiidae</taxon>
        <taxon>Ramazzottius</taxon>
    </lineage>
</organism>
<name>A0A1D1UUG5_RAMVA</name>
<evidence type="ECO:0000313" key="2">
    <source>
        <dbReference type="Proteomes" id="UP000186922"/>
    </source>
</evidence>
<comment type="caution">
    <text evidence="1">The sequence shown here is derived from an EMBL/GenBank/DDBJ whole genome shotgun (WGS) entry which is preliminary data.</text>
</comment>
<reference evidence="1 2" key="1">
    <citation type="journal article" date="2016" name="Nat. Commun.">
        <title>Extremotolerant tardigrade genome and improved radiotolerance of human cultured cells by tardigrade-unique protein.</title>
        <authorList>
            <person name="Hashimoto T."/>
            <person name="Horikawa D.D."/>
            <person name="Saito Y."/>
            <person name="Kuwahara H."/>
            <person name="Kozuka-Hata H."/>
            <person name="Shin-I T."/>
            <person name="Minakuchi Y."/>
            <person name="Ohishi K."/>
            <person name="Motoyama A."/>
            <person name="Aizu T."/>
            <person name="Enomoto A."/>
            <person name="Kondo K."/>
            <person name="Tanaka S."/>
            <person name="Hara Y."/>
            <person name="Koshikawa S."/>
            <person name="Sagara H."/>
            <person name="Miura T."/>
            <person name="Yokobori S."/>
            <person name="Miyagawa K."/>
            <person name="Suzuki Y."/>
            <person name="Kubo T."/>
            <person name="Oyama M."/>
            <person name="Kohara Y."/>
            <person name="Fujiyama A."/>
            <person name="Arakawa K."/>
            <person name="Katayama T."/>
            <person name="Toyoda A."/>
            <person name="Kunieda T."/>
        </authorList>
    </citation>
    <scope>NUCLEOTIDE SEQUENCE [LARGE SCALE GENOMIC DNA]</scope>
    <source>
        <strain evidence="1 2">YOKOZUNA-1</strain>
    </source>
</reference>
<gene>
    <name evidence="1" type="primary">RvY_05277-1</name>
    <name evidence="1" type="synonym">RvY_05277.1</name>
    <name evidence="1" type="ORF">RvY_05277</name>
</gene>
<dbReference type="AlphaFoldDB" id="A0A1D1UUG5"/>
<protein>
    <submittedName>
        <fullName evidence="1">Uncharacterized protein</fullName>
    </submittedName>
</protein>
<evidence type="ECO:0000313" key="1">
    <source>
        <dbReference type="EMBL" id="GAU93316.1"/>
    </source>
</evidence>
<dbReference type="EMBL" id="BDGG01000002">
    <property type="protein sequence ID" value="GAU93316.1"/>
    <property type="molecule type" value="Genomic_DNA"/>
</dbReference>
<keyword evidence="2" id="KW-1185">Reference proteome</keyword>